<dbReference type="EMBL" id="KN833708">
    <property type="protein sequence ID" value="KIK25380.1"/>
    <property type="molecule type" value="Genomic_DNA"/>
</dbReference>
<dbReference type="Proteomes" id="UP000054018">
    <property type="component" value="Unassembled WGS sequence"/>
</dbReference>
<dbReference type="HOGENOM" id="CLU_009123_15_1_1"/>
<dbReference type="AlphaFoldDB" id="A0A0C9YK81"/>
<feature type="domain" description="HAT C-terminal dimerisation" evidence="1">
    <location>
        <begin position="6"/>
        <end position="61"/>
    </location>
</feature>
<reference evidence="3" key="2">
    <citation type="submission" date="2015-01" db="EMBL/GenBank/DDBJ databases">
        <title>Evolutionary Origins and Diversification of the Mycorrhizal Mutualists.</title>
        <authorList>
            <consortium name="DOE Joint Genome Institute"/>
            <consortium name="Mycorrhizal Genomics Consortium"/>
            <person name="Kohler A."/>
            <person name="Kuo A."/>
            <person name="Nagy L.G."/>
            <person name="Floudas D."/>
            <person name="Copeland A."/>
            <person name="Barry K.W."/>
            <person name="Cichocki N."/>
            <person name="Veneault-Fourrey C."/>
            <person name="LaButti K."/>
            <person name="Lindquist E.A."/>
            <person name="Lipzen A."/>
            <person name="Lundell T."/>
            <person name="Morin E."/>
            <person name="Murat C."/>
            <person name="Riley R."/>
            <person name="Ohm R."/>
            <person name="Sun H."/>
            <person name="Tunlid A."/>
            <person name="Henrissat B."/>
            <person name="Grigoriev I.V."/>
            <person name="Hibbett D.S."/>
            <person name="Martin F."/>
        </authorList>
    </citation>
    <scope>NUCLEOTIDE SEQUENCE [LARGE SCALE GENOMIC DNA]</scope>
    <source>
        <strain evidence="3">441</strain>
    </source>
</reference>
<proteinExistence type="predicted"/>
<keyword evidence="3" id="KW-1185">Reference proteome</keyword>
<reference evidence="2 3" key="1">
    <citation type="submission" date="2014-04" db="EMBL/GenBank/DDBJ databases">
        <authorList>
            <consortium name="DOE Joint Genome Institute"/>
            <person name="Kuo A."/>
            <person name="Kohler A."/>
            <person name="Costa M.D."/>
            <person name="Nagy L.G."/>
            <person name="Floudas D."/>
            <person name="Copeland A."/>
            <person name="Barry K.W."/>
            <person name="Cichocki N."/>
            <person name="Veneault-Fourrey C."/>
            <person name="LaButti K."/>
            <person name="Lindquist E.A."/>
            <person name="Lipzen A."/>
            <person name="Lundell T."/>
            <person name="Morin E."/>
            <person name="Murat C."/>
            <person name="Sun H."/>
            <person name="Tunlid A."/>
            <person name="Henrissat B."/>
            <person name="Grigoriev I.V."/>
            <person name="Hibbett D.S."/>
            <person name="Martin F."/>
            <person name="Nordberg H.P."/>
            <person name="Cantor M.N."/>
            <person name="Hua S.X."/>
        </authorList>
    </citation>
    <scope>NUCLEOTIDE SEQUENCE [LARGE SCALE GENOMIC DNA]</scope>
    <source>
        <strain evidence="2 3">441</strain>
    </source>
</reference>
<organism evidence="2 3">
    <name type="scientific">Pisolithus microcarpus 441</name>
    <dbReference type="NCBI Taxonomy" id="765257"/>
    <lineage>
        <taxon>Eukaryota</taxon>
        <taxon>Fungi</taxon>
        <taxon>Dikarya</taxon>
        <taxon>Basidiomycota</taxon>
        <taxon>Agaricomycotina</taxon>
        <taxon>Agaricomycetes</taxon>
        <taxon>Agaricomycetidae</taxon>
        <taxon>Boletales</taxon>
        <taxon>Sclerodermatineae</taxon>
        <taxon>Pisolithaceae</taxon>
        <taxon>Pisolithus</taxon>
    </lineage>
</organism>
<dbReference type="GO" id="GO:0046983">
    <property type="term" value="F:protein dimerization activity"/>
    <property type="evidence" value="ECO:0007669"/>
    <property type="project" value="InterPro"/>
</dbReference>
<dbReference type="OrthoDB" id="2448202at2759"/>
<dbReference type="Pfam" id="PF05699">
    <property type="entry name" value="Dimer_Tnp_hAT"/>
    <property type="match status" value="1"/>
</dbReference>
<dbReference type="InterPro" id="IPR008906">
    <property type="entry name" value="HATC_C_dom"/>
</dbReference>
<evidence type="ECO:0000313" key="3">
    <source>
        <dbReference type="Proteomes" id="UP000054018"/>
    </source>
</evidence>
<gene>
    <name evidence="2" type="ORF">PISMIDRAFT_9605</name>
</gene>
<dbReference type="STRING" id="765257.A0A0C9YK81"/>
<accession>A0A0C9YK81</accession>
<protein>
    <recommendedName>
        <fullName evidence="1">HAT C-terminal dimerisation domain-containing protein</fullName>
    </recommendedName>
</protein>
<evidence type="ECO:0000259" key="1">
    <source>
        <dbReference type="Pfam" id="PF05699"/>
    </source>
</evidence>
<dbReference type="SUPFAM" id="SSF53098">
    <property type="entry name" value="Ribonuclease H-like"/>
    <property type="match status" value="1"/>
</dbReference>
<sequence length="117" mass="13294">MTKQSKRKMFPTIFAIAMDYLPIQASAIPCEQVFSSSAETDTKKWDRISPTPTEALQMLKYDYIKRHLTFTEGTKLNQHDLLEDEPEELDCDSGGALVLHSQEEGDLLQADIILVDF</sequence>
<name>A0A0C9YK81_9AGAM</name>
<dbReference type="InterPro" id="IPR012337">
    <property type="entry name" value="RNaseH-like_sf"/>
</dbReference>
<evidence type="ECO:0000313" key="2">
    <source>
        <dbReference type="EMBL" id="KIK25380.1"/>
    </source>
</evidence>